<dbReference type="Proteomes" id="UP000277294">
    <property type="component" value="Unassembled WGS sequence"/>
</dbReference>
<keyword evidence="5" id="KW-0204">Cytolysis</keyword>
<keyword evidence="4 14" id="KW-0812">Transmembrane</keyword>
<feature type="domain" description="ABC transporter" evidence="15">
    <location>
        <begin position="501"/>
        <end position="736"/>
    </location>
</feature>
<keyword evidence="5" id="KW-0354">Hemolysis</keyword>
<gene>
    <name evidence="18" type="primary">apxIB_2</name>
    <name evidence="18" type="ORF">PIGHUM_01319</name>
</gene>
<dbReference type="Gene3D" id="3.90.70.10">
    <property type="entry name" value="Cysteine proteinases"/>
    <property type="match status" value="1"/>
</dbReference>
<dbReference type="OrthoDB" id="8554730at2"/>
<evidence type="ECO:0000259" key="16">
    <source>
        <dbReference type="PROSITE" id="PS50929"/>
    </source>
</evidence>
<dbReference type="CDD" id="cd18587">
    <property type="entry name" value="ABC_6TM_LapB_like"/>
    <property type="match status" value="1"/>
</dbReference>
<comment type="subcellular location">
    <subcellularLocation>
        <location evidence="1">Cell membrane</location>
        <topology evidence="1">Multi-pass membrane protein</topology>
    </subcellularLocation>
</comment>
<dbReference type="PANTHER" id="PTHR43394">
    <property type="entry name" value="ATP-DEPENDENT PERMEASE MDL1, MITOCHONDRIAL"/>
    <property type="match status" value="1"/>
</dbReference>
<dbReference type="Gene3D" id="1.20.1560.10">
    <property type="entry name" value="ABC transporter type 1, transmembrane domain"/>
    <property type="match status" value="1"/>
</dbReference>
<keyword evidence="2" id="KW-0813">Transport</keyword>
<evidence type="ECO:0000256" key="5">
    <source>
        <dbReference type="ARBA" id="ARBA00022735"/>
    </source>
</evidence>
<feature type="transmembrane region" description="Helical" evidence="14">
    <location>
        <begin position="409"/>
        <end position="431"/>
    </location>
</feature>
<dbReference type="InterPro" id="IPR005074">
    <property type="entry name" value="Peptidase_C39"/>
</dbReference>
<dbReference type="GO" id="GO:0006508">
    <property type="term" value="P:proteolysis"/>
    <property type="evidence" value="ECO:0007669"/>
    <property type="project" value="InterPro"/>
</dbReference>
<name>A0A3P4B0T2_9BURK</name>
<dbReference type="PROSITE" id="PS50893">
    <property type="entry name" value="ABC_TRANSPORTER_2"/>
    <property type="match status" value="1"/>
</dbReference>
<dbReference type="EMBL" id="UWPJ01000012">
    <property type="protein sequence ID" value="VCU69258.1"/>
    <property type="molecule type" value="Genomic_DNA"/>
</dbReference>
<dbReference type="PROSITE" id="PS50990">
    <property type="entry name" value="PEPTIDASE_C39"/>
    <property type="match status" value="1"/>
</dbReference>
<keyword evidence="19" id="KW-1185">Reference proteome</keyword>
<evidence type="ECO:0000259" key="17">
    <source>
        <dbReference type="PROSITE" id="PS50990"/>
    </source>
</evidence>
<evidence type="ECO:0000256" key="1">
    <source>
        <dbReference type="ARBA" id="ARBA00004651"/>
    </source>
</evidence>
<dbReference type="RefSeq" id="WP_124078607.1">
    <property type="nucleotide sequence ID" value="NZ_UWPJ01000012.1"/>
</dbReference>
<dbReference type="GO" id="GO:0031640">
    <property type="term" value="P:killing of cells of another organism"/>
    <property type="evidence" value="ECO:0007669"/>
    <property type="project" value="UniProtKB-KW"/>
</dbReference>
<evidence type="ECO:0000256" key="4">
    <source>
        <dbReference type="ARBA" id="ARBA00022692"/>
    </source>
</evidence>
<sequence>MNAGTTPLRPNAHAISAAADDAGLSGDAAARHAELLDPLLDCLAQVARLHGRPWSAQALGAGLPFQPGRFPPALLTRAAARAGLSARLVRRPLEQFAPGLLPAILLLQDNRACVLHESDARSCRVSYPEAPGSIVTVGLDELQAVYAGIACFAHPLHRVDGRAPRPRPVRHRHWFWNAVIQNRRLYRDALAAALLVNLFAMAMPLFTMNVYDRVVPNHAVETLWVLAVGISLVVVFNLVLSTLRAHVVDTASKRIDVQLSAQIMERVLDLRMEGRPASVGAFAANLRSFESVRDFIASATLTTLVDLPFTLLFLLVLLWISPLLVVPALIGILLILLVSLTAQMRMEELTAQSFQASAQRNATLVEALASLEAVKTLNAQHVIQRNWERASAFIAHVGSRLKLLSSGTVNFVQAVLQLASIGTVIIGVYLIQEAALSMGALIAATMITGRCLAPLSQVAGLIMQYQNARTSLASIDNYMKLPAERAREGDFLHRPGVQGALEFRDVTFCYPGAAEPALKGVSFKIAPGERVGIIGRIGSGKSTLEKLMLGLYQPSEGAVLIDGVDVRQLDPIDLRRAIGYVPQDPTLFYGTLRQNIAMGAPGADDAAILEAARLAGLGDFVNRHPQGFDMPIGERGDSLSGGQRQAVAIARALVNDPVLLMLDEPTSNMDPSSEKTFKDRLANAARGKTMLLVTHRTALLDCVDRILVMDGGRLIRDGQRDQVLASLRPAVVPVGARA</sequence>
<dbReference type="FunFam" id="3.40.50.300:FF:000299">
    <property type="entry name" value="ABC transporter ATP-binding protein/permease"/>
    <property type="match status" value="1"/>
</dbReference>
<evidence type="ECO:0000313" key="18">
    <source>
        <dbReference type="EMBL" id="VCU69258.1"/>
    </source>
</evidence>
<keyword evidence="8 18" id="KW-0067">ATP-binding</keyword>
<dbReference type="InterPro" id="IPR011527">
    <property type="entry name" value="ABC1_TM_dom"/>
</dbReference>
<keyword evidence="3" id="KW-1003">Cell membrane</keyword>
<evidence type="ECO:0000256" key="11">
    <source>
        <dbReference type="ARBA" id="ARBA00055355"/>
    </source>
</evidence>
<evidence type="ECO:0000256" key="14">
    <source>
        <dbReference type="SAM" id="Phobius"/>
    </source>
</evidence>
<keyword evidence="6" id="KW-0547">Nucleotide-binding</keyword>
<dbReference type="NCBIfam" id="TIGR03375">
    <property type="entry name" value="type_I_sec_LssB"/>
    <property type="match status" value="1"/>
</dbReference>
<evidence type="ECO:0000256" key="8">
    <source>
        <dbReference type="ARBA" id="ARBA00022840"/>
    </source>
</evidence>
<dbReference type="InterPro" id="IPR003439">
    <property type="entry name" value="ABC_transporter-like_ATP-bd"/>
</dbReference>
<dbReference type="AlphaFoldDB" id="A0A3P4B0T2"/>
<feature type="domain" description="Peptidase C39" evidence="17">
    <location>
        <begin position="32"/>
        <end position="153"/>
    </location>
</feature>
<evidence type="ECO:0000256" key="3">
    <source>
        <dbReference type="ARBA" id="ARBA00022475"/>
    </source>
</evidence>
<evidence type="ECO:0000259" key="15">
    <source>
        <dbReference type="PROSITE" id="PS50893"/>
    </source>
</evidence>
<evidence type="ECO:0000256" key="12">
    <source>
        <dbReference type="ARBA" id="ARBA00061173"/>
    </source>
</evidence>
<keyword evidence="10 14" id="KW-0472">Membrane</keyword>
<accession>A0A3P4B0T2</accession>
<feature type="domain" description="ABC transmembrane type-1" evidence="16">
    <location>
        <begin position="189"/>
        <end position="467"/>
    </location>
</feature>
<dbReference type="Gene3D" id="3.40.50.300">
    <property type="entry name" value="P-loop containing nucleotide triphosphate hydrolases"/>
    <property type="match status" value="1"/>
</dbReference>
<evidence type="ECO:0000256" key="13">
    <source>
        <dbReference type="ARBA" id="ARBA00072252"/>
    </source>
</evidence>
<dbReference type="SUPFAM" id="SSF52540">
    <property type="entry name" value="P-loop containing nucleoside triphosphate hydrolases"/>
    <property type="match status" value="1"/>
</dbReference>
<dbReference type="InterPro" id="IPR017871">
    <property type="entry name" value="ABC_transporter-like_CS"/>
</dbReference>
<dbReference type="GO" id="GO:0015421">
    <property type="term" value="F:ABC-type oligopeptide transporter activity"/>
    <property type="evidence" value="ECO:0007669"/>
    <property type="project" value="TreeGrafter"/>
</dbReference>
<comment type="similarity">
    <text evidence="12">Belongs to the ABC transporter superfamily. Cyclolysin exporter (TC 3.A.1.109.2) family.</text>
</comment>
<dbReference type="InterPro" id="IPR027417">
    <property type="entry name" value="P-loop_NTPase"/>
</dbReference>
<keyword evidence="7" id="KW-0378">Hydrolase</keyword>
<dbReference type="PANTHER" id="PTHR43394:SF1">
    <property type="entry name" value="ATP-BINDING CASSETTE SUB-FAMILY B MEMBER 10, MITOCHONDRIAL"/>
    <property type="match status" value="1"/>
</dbReference>
<feature type="transmembrane region" description="Helical" evidence="14">
    <location>
        <begin position="223"/>
        <end position="243"/>
    </location>
</feature>
<evidence type="ECO:0000256" key="6">
    <source>
        <dbReference type="ARBA" id="ARBA00022741"/>
    </source>
</evidence>
<evidence type="ECO:0000256" key="7">
    <source>
        <dbReference type="ARBA" id="ARBA00022801"/>
    </source>
</evidence>
<proteinExistence type="inferred from homology"/>
<dbReference type="GO" id="GO:0005524">
    <property type="term" value="F:ATP binding"/>
    <property type="evidence" value="ECO:0007669"/>
    <property type="project" value="UniProtKB-KW"/>
</dbReference>
<dbReference type="CDD" id="cd03245">
    <property type="entry name" value="ABCC_bacteriocin_exporters"/>
    <property type="match status" value="1"/>
</dbReference>
<feature type="transmembrane region" description="Helical" evidence="14">
    <location>
        <begin position="324"/>
        <end position="342"/>
    </location>
</feature>
<evidence type="ECO:0000256" key="9">
    <source>
        <dbReference type="ARBA" id="ARBA00022989"/>
    </source>
</evidence>
<dbReference type="InterPro" id="IPR017750">
    <property type="entry name" value="ATPase_T1SS"/>
</dbReference>
<feature type="transmembrane region" description="Helical" evidence="14">
    <location>
        <begin position="295"/>
        <end position="318"/>
    </location>
</feature>
<dbReference type="InterPro" id="IPR039421">
    <property type="entry name" value="Type_1_exporter"/>
</dbReference>
<evidence type="ECO:0000256" key="2">
    <source>
        <dbReference type="ARBA" id="ARBA00022448"/>
    </source>
</evidence>
<dbReference type="SUPFAM" id="SSF90123">
    <property type="entry name" value="ABC transporter transmembrane region"/>
    <property type="match status" value="1"/>
</dbReference>
<dbReference type="InterPro" id="IPR036640">
    <property type="entry name" value="ABC1_TM_sf"/>
</dbReference>
<dbReference type="PROSITE" id="PS50929">
    <property type="entry name" value="ABC_TM1F"/>
    <property type="match status" value="1"/>
</dbReference>
<dbReference type="Pfam" id="PF00664">
    <property type="entry name" value="ABC_membrane"/>
    <property type="match status" value="1"/>
</dbReference>
<evidence type="ECO:0000313" key="19">
    <source>
        <dbReference type="Proteomes" id="UP000277294"/>
    </source>
</evidence>
<feature type="transmembrane region" description="Helical" evidence="14">
    <location>
        <begin position="189"/>
        <end position="211"/>
    </location>
</feature>
<reference evidence="18 19" key="1">
    <citation type="submission" date="2018-10" db="EMBL/GenBank/DDBJ databases">
        <authorList>
            <person name="Criscuolo A."/>
        </authorList>
    </citation>
    <scope>NUCLEOTIDE SEQUENCE [LARGE SCALE GENOMIC DNA]</scope>
    <source>
        <strain evidence="18">DnA1</strain>
    </source>
</reference>
<dbReference type="InterPro" id="IPR003593">
    <property type="entry name" value="AAA+_ATPase"/>
</dbReference>
<dbReference type="PROSITE" id="PS00211">
    <property type="entry name" value="ABC_TRANSPORTER_1"/>
    <property type="match status" value="1"/>
</dbReference>
<dbReference type="Pfam" id="PF00005">
    <property type="entry name" value="ABC_tran"/>
    <property type="match status" value="1"/>
</dbReference>
<evidence type="ECO:0000256" key="10">
    <source>
        <dbReference type="ARBA" id="ARBA00023136"/>
    </source>
</evidence>
<dbReference type="GO" id="GO:0016887">
    <property type="term" value="F:ATP hydrolysis activity"/>
    <property type="evidence" value="ECO:0007669"/>
    <property type="project" value="InterPro"/>
</dbReference>
<comment type="function">
    <text evidence="11">Involved in the export of calmodulin-sensitive adenylate cyclase-hemolysin (cyclolysin).</text>
</comment>
<keyword evidence="9 14" id="KW-1133">Transmembrane helix</keyword>
<dbReference type="SMART" id="SM00382">
    <property type="entry name" value="AAA"/>
    <property type="match status" value="1"/>
</dbReference>
<protein>
    <recommendedName>
        <fullName evidence="13">Cyclolysin secretion/processing ATP-binding protein CyaB</fullName>
    </recommendedName>
</protein>
<organism evidence="18 19">
    <name type="scientific">Pigmentiphaga humi</name>
    <dbReference type="NCBI Taxonomy" id="2478468"/>
    <lineage>
        <taxon>Bacteria</taxon>
        <taxon>Pseudomonadati</taxon>
        <taxon>Pseudomonadota</taxon>
        <taxon>Betaproteobacteria</taxon>
        <taxon>Burkholderiales</taxon>
        <taxon>Alcaligenaceae</taxon>
        <taxon>Pigmentiphaga</taxon>
    </lineage>
</organism>
<dbReference type="GO" id="GO:0005886">
    <property type="term" value="C:plasma membrane"/>
    <property type="evidence" value="ECO:0007669"/>
    <property type="project" value="UniProtKB-SubCell"/>
</dbReference>
<dbReference type="GO" id="GO:0008233">
    <property type="term" value="F:peptidase activity"/>
    <property type="evidence" value="ECO:0007669"/>
    <property type="project" value="InterPro"/>
</dbReference>